<protein>
    <submittedName>
        <fullName evidence="2">Uncharacterized protein</fullName>
    </submittedName>
</protein>
<dbReference type="Proteomes" id="UP000494105">
    <property type="component" value="Unassembled WGS sequence"/>
</dbReference>
<evidence type="ECO:0000313" key="2">
    <source>
        <dbReference type="EMBL" id="CAB3902612.1"/>
    </source>
</evidence>
<gene>
    <name evidence="2" type="ORF">LMG1861_04376</name>
    <name evidence="1" type="ORF">LMG1873_03331</name>
</gene>
<keyword evidence="4" id="KW-1185">Reference proteome</keyword>
<reference evidence="3 4" key="1">
    <citation type="submission" date="2020-04" db="EMBL/GenBank/DDBJ databases">
        <authorList>
            <person name="De Canck E."/>
        </authorList>
    </citation>
    <scope>NUCLEOTIDE SEQUENCE [LARGE SCALE GENOMIC DNA]</scope>
    <source>
        <strain evidence="2 3">LMG 1861</strain>
        <strain evidence="1 4">LMG 1873</strain>
    </source>
</reference>
<dbReference type="AlphaFoldDB" id="A0A6S7E9J5"/>
<dbReference type="RefSeq" id="WP_006217763.1">
    <property type="nucleotide sequence ID" value="NZ_CADIJS010000003.1"/>
</dbReference>
<organism evidence="2 3">
    <name type="scientific">Achromobacter piechaudii</name>
    <dbReference type="NCBI Taxonomy" id="72556"/>
    <lineage>
        <taxon>Bacteria</taxon>
        <taxon>Pseudomonadati</taxon>
        <taxon>Pseudomonadota</taxon>
        <taxon>Betaproteobacteria</taxon>
        <taxon>Burkholderiales</taxon>
        <taxon>Alcaligenaceae</taxon>
        <taxon>Achromobacter</taxon>
    </lineage>
</organism>
<name>A0A6S7E9J5_9BURK</name>
<evidence type="ECO:0000313" key="4">
    <source>
        <dbReference type="Proteomes" id="UP000494116"/>
    </source>
</evidence>
<sequence length="175" mass="19666">MPGLKMRRLDFTKRSATPPLAAIIVFLLLAVGLLSAWRQWDLWALRVEVTRFESQLVERRMQHEREARRALAQSPEEKKVDLLLSAQSAEDRLRPLLLRSIEGAWAPTVAVMNLKIESAGKSAQLELMTAELAEVFAFVARLNAEQGVRATVMRHGIRSGDPNLATMAAVRVELR</sequence>
<dbReference type="EMBL" id="CADIJS010000003">
    <property type="protein sequence ID" value="CAB3713365.1"/>
    <property type="molecule type" value="Genomic_DNA"/>
</dbReference>
<proteinExistence type="predicted"/>
<dbReference type="Proteomes" id="UP000494116">
    <property type="component" value="Unassembled WGS sequence"/>
</dbReference>
<evidence type="ECO:0000313" key="1">
    <source>
        <dbReference type="EMBL" id="CAB3713365.1"/>
    </source>
</evidence>
<dbReference type="EMBL" id="CADILD010000003">
    <property type="protein sequence ID" value="CAB3902612.1"/>
    <property type="molecule type" value="Genomic_DNA"/>
</dbReference>
<accession>A0A6S7E9J5</accession>
<evidence type="ECO:0000313" key="3">
    <source>
        <dbReference type="Proteomes" id="UP000494105"/>
    </source>
</evidence>